<keyword evidence="3" id="KW-0732">Signal</keyword>
<dbReference type="RefSeq" id="WP_101712854.1">
    <property type="nucleotide sequence ID" value="NZ_CP026100.1"/>
</dbReference>
<evidence type="ECO:0000259" key="4">
    <source>
        <dbReference type="Pfam" id="PF13472"/>
    </source>
</evidence>
<protein>
    <submittedName>
        <fullName evidence="6">Lysophospholipase</fullName>
    </submittedName>
</protein>
<dbReference type="AlphaFoldDB" id="A0A2N5CUR6"/>
<keyword evidence="2" id="KW-0378">Hydrolase</keyword>
<dbReference type="Proteomes" id="UP000234483">
    <property type="component" value="Unassembled WGS sequence"/>
</dbReference>
<evidence type="ECO:0000313" key="8">
    <source>
        <dbReference type="Proteomes" id="UP000281192"/>
    </source>
</evidence>
<dbReference type="Proteomes" id="UP000281192">
    <property type="component" value="Chromosome"/>
</dbReference>
<dbReference type="PANTHER" id="PTHR43695">
    <property type="entry name" value="PUTATIVE (AFU_ORTHOLOGUE AFUA_2G17250)-RELATED"/>
    <property type="match status" value="1"/>
</dbReference>
<reference evidence="5 8" key="2">
    <citation type="submission" date="2018-01" db="EMBL/GenBank/DDBJ databases">
        <title>Complete genome sequence of Caulobacter flavus RHGG3.</title>
        <authorList>
            <person name="Yang E."/>
        </authorList>
    </citation>
    <scope>NUCLEOTIDE SEQUENCE [LARGE SCALE GENOMIC DNA]</scope>
    <source>
        <strain evidence="5 8">RHGG3</strain>
    </source>
</reference>
<gene>
    <name evidence="5" type="ORF">C1707_01275</name>
    <name evidence="6" type="ORF">CFHF_09890</name>
</gene>
<name>A0A2N5CUR6_9CAUL</name>
<evidence type="ECO:0000313" key="7">
    <source>
        <dbReference type="Proteomes" id="UP000234483"/>
    </source>
</evidence>
<evidence type="ECO:0000256" key="1">
    <source>
        <dbReference type="ARBA" id="ARBA00008668"/>
    </source>
</evidence>
<dbReference type="InterPro" id="IPR036514">
    <property type="entry name" value="SGNH_hydro_sf"/>
</dbReference>
<dbReference type="Pfam" id="PF13472">
    <property type="entry name" value="Lipase_GDSL_2"/>
    <property type="match status" value="1"/>
</dbReference>
<comment type="similarity">
    <text evidence="1">Belongs to the 'GDSL' lipolytic enzyme family.</text>
</comment>
<dbReference type="Gene3D" id="3.40.50.1110">
    <property type="entry name" value="SGNH hydrolase"/>
    <property type="match status" value="1"/>
</dbReference>
<reference evidence="6 7" key="1">
    <citation type="submission" date="2017-12" db="EMBL/GenBank/DDBJ databases">
        <title>The genome sequence of Caulobacter flavus CGMCC1 15093.</title>
        <authorList>
            <person name="Gao J."/>
            <person name="Mao X."/>
            <person name="Sun J."/>
        </authorList>
    </citation>
    <scope>NUCLEOTIDE SEQUENCE [LARGE SCALE GENOMIC DNA]</scope>
    <source>
        <strain evidence="6 7">CGMCC1 15093</strain>
    </source>
</reference>
<dbReference type="OrthoDB" id="191551at2"/>
<keyword evidence="8" id="KW-1185">Reference proteome</keyword>
<feature type="domain" description="SGNH hydrolase-type esterase" evidence="4">
    <location>
        <begin position="41"/>
        <end position="188"/>
    </location>
</feature>
<evidence type="ECO:0000313" key="5">
    <source>
        <dbReference type="EMBL" id="AYV44996.1"/>
    </source>
</evidence>
<accession>A0A2N5CUR6</accession>
<evidence type="ECO:0000256" key="2">
    <source>
        <dbReference type="ARBA" id="ARBA00022801"/>
    </source>
</evidence>
<dbReference type="GO" id="GO:0016788">
    <property type="term" value="F:hydrolase activity, acting on ester bonds"/>
    <property type="evidence" value="ECO:0007669"/>
    <property type="project" value="UniProtKB-ARBA"/>
</dbReference>
<dbReference type="CDD" id="cd01821">
    <property type="entry name" value="Rhamnogalacturan_acetylesterase_like"/>
    <property type="match status" value="1"/>
</dbReference>
<dbReference type="KEGG" id="cfh:C1707_01275"/>
<proteinExistence type="inferred from homology"/>
<dbReference type="SUPFAM" id="SSF52266">
    <property type="entry name" value="SGNH hydrolase"/>
    <property type="match status" value="1"/>
</dbReference>
<organism evidence="6 7">
    <name type="scientific">Caulobacter flavus</name>
    <dbReference type="NCBI Taxonomy" id="1679497"/>
    <lineage>
        <taxon>Bacteria</taxon>
        <taxon>Pseudomonadati</taxon>
        <taxon>Pseudomonadota</taxon>
        <taxon>Alphaproteobacteria</taxon>
        <taxon>Caulobacterales</taxon>
        <taxon>Caulobacteraceae</taxon>
        <taxon>Caulobacter</taxon>
    </lineage>
</organism>
<sequence length="296" mass="31207">MRLKSLLLAAVLAIAPLAAYAQTPATPEAEPPMFRAVKIVLIGDSTTAVIGGWGPSFCGWHVTSFAACINLARGGRSSGNYRTEGSWRLAMKEIGAGGFQDTYVLIQFGHNDQPGKPGRSTDLATEYPANLKRYVEEVRAAGGKPVLVTPLTRRQFQDGKLIDDLAPWAEATRKVAAETKTPLVDLHGKSYAAVQAMGAVEATRFAQMPPPPEVLAAARTGTTISAQPAAPAAPGAAPGASPALAQQNNAAVEPMGQAKLSFDYTHLGRDGADYFSKIVTDELAVAVPALRRYLVP</sequence>
<dbReference type="InterPro" id="IPR037459">
    <property type="entry name" value="RhgT-like"/>
</dbReference>
<dbReference type="EMBL" id="PJRQ01000018">
    <property type="protein sequence ID" value="PLR17264.1"/>
    <property type="molecule type" value="Genomic_DNA"/>
</dbReference>
<evidence type="ECO:0000313" key="6">
    <source>
        <dbReference type="EMBL" id="PLR17264.1"/>
    </source>
</evidence>
<dbReference type="EMBL" id="CP026100">
    <property type="protein sequence ID" value="AYV44996.1"/>
    <property type="molecule type" value="Genomic_DNA"/>
</dbReference>
<feature type="signal peptide" evidence="3">
    <location>
        <begin position="1"/>
        <end position="21"/>
    </location>
</feature>
<dbReference type="InterPro" id="IPR013830">
    <property type="entry name" value="SGNH_hydro"/>
</dbReference>
<dbReference type="PANTHER" id="PTHR43695:SF1">
    <property type="entry name" value="RHAMNOGALACTURONAN ACETYLESTERASE"/>
    <property type="match status" value="1"/>
</dbReference>
<feature type="chain" id="PRO_5044577963" evidence="3">
    <location>
        <begin position="22"/>
        <end position="296"/>
    </location>
</feature>
<evidence type="ECO:0000256" key="3">
    <source>
        <dbReference type="SAM" id="SignalP"/>
    </source>
</evidence>